<name>A0A8H7J8B5_9PLEO</name>
<dbReference type="GO" id="GO:0071949">
    <property type="term" value="F:FAD binding"/>
    <property type="evidence" value="ECO:0007669"/>
    <property type="project" value="InterPro"/>
</dbReference>
<dbReference type="PANTHER" id="PTHR47356">
    <property type="entry name" value="FAD-DEPENDENT MONOOXYGENASE ASQG-RELATED"/>
    <property type="match status" value="1"/>
</dbReference>
<keyword evidence="5" id="KW-0812">Transmembrane</keyword>
<dbReference type="Gene3D" id="3.50.50.60">
    <property type="entry name" value="FAD/NAD(P)-binding domain"/>
    <property type="match status" value="1"/>
</dbReference>
<evidence type="ECO:0000313" key="7">
    <source>
        <dbReference type="EMBL" id="KAF9698911.1"/>
    </source>
</evidence>
<evidence type="ECO:0000256" key="5">
    <source>
        <dbReference type="SAM" id="Phobius"/>
    </source>
</evidence>
<organism evidence="7 8">
    <name type="scientific">Ascochyta lentis</name>
    <dbReference type="NCBI Taxonomy" id="205686"/>
    <lineage>
        <taxon>Eukaryota</taxon>
        <taxon>Fungi</taxon>
        <taxon>Dikarya</taxon>
        <taxon>Ascomycota</taxon>
        <taxon>Pezizomycotina</taxon>
        <taxon>Dothideomycetes</taxon>
        <taxon>Pleosporomycetidae</taxon>
        <taxon>Pleosporales</taxon>
        <taxon>Pleosporineae</taxon>
        <taxon>Didymellaceae</taxon>
        <taxon>Ascochyta</taxon>
    </lineage>
</organism>
<dbReference type="GO" id="GO:0004497">
    <property type="term" value="F:monooxygenase activity"/>
    <property type="evidence" value="ECO:0007669"/>
    <property type="project" value="InterPro"/>
</dbReference>
<dbReference type="OrthoDB" id="10029326at2759"/>
<dbReference type="SUPFAM" id="SSF51905">
    <property type="entry name" value="FAD/NAD(P)-binding domain"/>
    <property type="match status" value="1"/>
</dbReference>
<dbReference type="InterPro" id="IPR050562">
    <property type="entry name" value="FAD_mOase_fung"/>
</dbReference>
<evidence type="ECO:0000256" key="1">
    <source>
        <dbReference type="ARBA" id="ARBA00007992"/>
    </source>
</evidence>
<comment type="caution">
    <text evidence="7">The sequence shown here is derived from an EMBL/GenBank/DDBJ whole genome shotgun (WGS) entry which is preliminary data.</text>
</comment>
<gene>
    <name evidence="7" type="ORF">EKO04_003285</name>
</gene>
<reference evidence="7" key="1">
    <citation type="submission" date="2018-12" db="EMBL/GenBank/DDBJ databases">
        <authorList>
            <person name="Syme R.A."/>
            <person name="Farfan-Caceres L."/>
            <person name="Lichtenzveig J."/>
        </authorList>
    </citation>
    <scope>NUCLEOTIDE SEQUENCE</scope>
    <source>
        <strain evidence="7">Al4</strain>
    </source>
</reference>
<evidence type="ECO:0000256" key="3">
    <source>
        <dbReference type="ARBA" id="ARBA00022827"/>
    </source>
</evidence>
<keyword evidence="8" id="KW-1185">Reference proteome</keyword>
<proteinExistence type="inferred from homology"/>
<evidence type="ECO:0000256" key="4">
    <source>
        <dbReference type="ARBA" id="ARBA00023002"/>
    </source>
</evidence>
<protein>
    <recommendedName>
        <fullName evidence="6">FAD-binding domain-containing protein</fullName>
    </recommendedName>
</protein>
<evidence type="ECO:0000313" key="8">
    <source>
        <dbReference type="Proteomes" id="UP000651452"/>
    </source>
</evidence>
<keyword evidence="5" id="KW-0472">Membrane</keyword>
<feature type="domain" description="FAD-binding" evidence="6">
    <location>
        <begin position="300"/>
        <end position="344"/>
    </location>
</feature>
<evidence type="ECO:0000256" key="2">
    <source>
        <dbReference type="ARBA" id="ARBA00022630"/>
    </source>
</evidence>
<keyword evidence="5" id="KW-1133">Transmembrane helix</keyword>
<dbReference type="PRINTS" id="PR00420">
    <property type="entry name" value="RNGMNOXGNASE"/>
</dbReference>
<dbReference type="AlphaFoldDB" id="A0A8H7J8B5"/>
<sequence length="477" mass="53310">MSSPPRHAKVLIAGGSIAGLTLANALEQRGVDYLLLEKHPHVAPDIGASLCIFPNGFEILHQLGCYDRINALAEDANSFGSVTMRNRHSHAIVQAPRASQQIKQRMGYAPMFLERRVIIQALYDNIKEKHKFRTSKGVVKVVFIPNGVQVRTDDGSLFTGEILVGADGIHSTVRGEMWRLANEQQPDHFPSQQCAHVPTSYCCMFGITDPGEGFPKSQTQHVQGQHHSYLLSTGPKNCVYWFLFKQLPAPTHRLHTIPRYSSAERDGLAEHHAADPLTETLCFGQLYRMRRTATLQTLPEVIFSRWHYDRIMTIGDAAHKLNPISGQGGNSAIEDAACLANQIHLLTQPGHEQNTWTDSDFVAAFTTTQQIRHGRVKRLLRKSHYMQRVQAMDSRVMSMVAQYAMPLVSGNRIVEALCNDARGAVRLEAQGDKATPHPTSYDDKRRSSRLGLPWVVCLICALFLALVHYTTMNVRHA</sequence>
<keyword evidence="2" id="KW-0285">Flavoprotein</keyword>
<keyword evidence="3" id="KW-0274">FAD</keyword>
<dbReference type="Proteomes" id="UP000651452">
    <property type="component" value="Unassembled WGS sequence"/>
</dbReference>
<feature type="domain" description="FAD-binding" evidence="6">
    <location>
        <begin position="8"/>
        <end position="176"/>
    </location>
</feature>
<dbReference type="Pfam" id="PF01494">
    <property type="entry name" value="FAD_binding_3"/>
    <property type="match status" value="2"/>
</dbReference>
<dbReference type="InterPro" id="IPR002938">
    <property type="entry name" value="FAD-bd"/>
</dbReference>
<comment type="similarity">
    <text evidence="1">Belongs to the paxM FAD-dependent monooxygenase family.</text>
</comment>
<keyword evidence="4" id="KW-0560">Oxidoreductase</keyword>
<dbReference type="EMBL" id="RZGK01000005">
    <property type="protein sequence ID" value="KAF9698911.1"/>
    <property type="molecule type" value="Genomic_DNA"/>
</dbReference>
<accession>A0A8H7J8B5</accession>
<evidence type="ECO:0000259" key="6">
    <source>
        <dbReference type="Pfam" id="PF01494"/>
    </source>
</evidence>
<feature type="transmembrane region" description="Helical" evidence="5">
    <location>
        <begin position="450"/>
        <end position="469"/>
    </location>
</feature>
<reference evidence="7" key="2">
    <citation type="submission" date="2020-09" db="EMBL/GenBank/DDBJ databases">
        <title>Reference genome assembly for Australian Ascochyta lentis isolate Al4.</title>
        <authorList>
            <person name="Lee R.C."/>
            <person name="Farfan-Caceres L.M."/>
            <person name="Debler J.W."/>
            <person name="Williams A.H."/>
            <person name="Henares B.M."/>
        </authorList>
    </citation>
    <scope>NUCLEOTIDE SEQUENCE</scope>
    <source>
        <strain evidence="7">Al4</strain>
    </source>
</reference>
<dbReference type="PANTHER" id="PTHR47356:SF2">
    <property type="entry name" value="FAD-BINDING DOMAIN-CONTAINING PROTEIN-RELATED"/>
    <property type="match status" value="1"/>
</dbReference>
<dbReference type="InterPro" id="IPR036188">
    <property type="entry name" value="FAD/NAD-bd_sf"/>
</dbReference>